<proteinExistence type="predicted"/>
<gene>
    <name evidence="2" type="ORF">CKF59_06970</name>
</gene>
<keyword evidence="3" id="KW-1185">Reference proteome</keyword>
<accession>A0A3A1Y589</accession>
<evidence type="ECO:0000313" key="2">
    <source>
        <dbReference type="EMBL" id="RIY32436.1"/>
    </source>
</evidence>
<dbReference type="EMBL" id="NRJF01000231">
    <property type="protein sequence ID" value="RIY32436.1"/>
    <property type="molecule type" value="Genomic_DNA"/>
</dbReference>
<protein>
    <recommendedName>
        <fullName evidence="1">NAD(P)-binding domain-containing protein</fullName>
    </recommendedName>
</protein>
<dbReference type="InterPro" id="IPR020904">
    <property type="entry name" value="Sc_DH/Rdtase_CS"/>
</dbReference>
<sequence length="363" mass="41642">MHKSYLITGGAGFIGSHLAEHILNQSYDPETRVIVVDSLDYAANIENLKKCFEDPRFSFYQIDINDKSALISILQKHQVNGIFHLAAKSHVDDSIENPTKVLENNLNGAISLISSVRNYFNQINDFEKANFKFINISTDEVFGDRLGIEAANEQTKYCPSSPYSASKAGADLIFESFARTYDIPILTLYLPNNFGPRQYPEKLIPLTILQLLYGLKISLYGDGKQIRGWMYVKDTVTLIFSLINNWNNLKSQKYTISGELLTNLQVVNYIAQALEELYPLEENLNFNHSIDSYKSLIDFTADRPGHDRKYEVQDFLLQTANIQLPLNDFSTRIKDTILWYIDNSQKEIKKLKIYTYKDKKTQI</sequence>
<dbReference type="PROSITE" id="PS00061">
    <property type="entry name" value="ADH_SHORT"/>
    <property type="match status" value="1"/>
</dbReference>
<reference evidence="2 3" key="1">
    <citation type="submission" date="2017-08" db="EMBL/GenBank/DDBJ databases">
        <title>Reclassification of Bisgaard taxon 37 and 44.</title>
        <authorList>
            <person name="Christensen H."/>
        </authorList>
    </citation>
    <scope>NUCLEOTIDE SEQUENCE [LARGE SCALE GENOMIC DNA]</scope>
    <source>
        <strain evidence="2 3">EEAB3T1</strain>
    </source>
</reference>
<dbReference type="Proteomes" id="UP000265964">
    <property type="component" value="Unassembled WGS sequence"/>
</dbReference>
<dbReference type="AlphaFoldDB" id="A0A3A1Y589"/>
<name>A0A3A1Y589_9GAMM</name>
<dbReference type="RefSeq" id="WP_119535222.1">
    <property type="nucleotide sequence ID" value="NZ_NRJF01000231.1"/>
</dbReference>
<dbReference type="InterPro" id="IPR036291">
    <property type="entry name" value="NAD(P)-bd_dom_sf"/>
</dbReference>
<dbReference type="InterPro" id="IPR016040">
    <property type="entry name" value="NAD(P)-bd_dom"/>
</dbReference>
<dbReference type="OrthoDB" id="9803010at2"/>
<dbReference type="Gene3D" id="3.90.25.10">
    <property type="entry name" value="UDP-galactose 4-epimerase, domain 1"/>
    <property type="match status" value="1"/>
</dbReference>
<dbReference type="PANTHER" id="PTHR43000">
    <property type="entry name" value="DTDP-D-GLUCOSE 4,6-DEHYDRATASE-RELATED"/>
    <property type="match status" value="1"/>
</dbReference>
<organism evidence="2 3">
    <name type="scientific">Psittacicella gerlachiana</name>
    <dbReference type="NCBI Taxonomy" id="2028574"/>
    <lineage>
        <taxon>Bacteria</taxon>
        <taxon>Pseudomonadati</taxon>
        <taxon>Pseudomonadota</taxon>
        <taxon>Gammaproteobacteria</taxon>
        <taxon>Pasteurellales</taxon>
        <taxon>Psittacicellaceae</taxon>
        <taxon>Psittacicella</taxon>
    </lineage>
</organism>
<dbReference type="Pfam" id="PF16363">
    <property type="entry name" value="GDP_Man_Dehyd"/>
    <property type="match status" value="1"/>
</dbReference>
<dbReference type="SUPFAM" id="SSF51735">
    <property type="entry name" value="NAD(P)-binding Rossmann-fold domains"/>
    <property type="match status" value="1"/>
</dbReference>
<comment type="caution">
    <text evidence="2">The sequence shown here is derived from an EMBL/GenBank/DDBJ whole genome shotgun (WGS) entry which is preliminary data.</text>
</comment>
<feature type="domain" description="NAD(P)-binding" evidence="1">
    <location>
        <begin position="6"/>
        <end position="310"/>
    </location>
</feature>
<evidence type="ECO:0000313" key="3">
    <source>
        <dbReference type="Proteomes" id="UP000265964"/>
    </source>
</evidence>
<evidence type="ECO:0000259" key="1">
    <source>
        <dbReference type="Pfam" id="PF16363"/>
    </source>
</evidence>
<dbReference type="Gene3D" id="3.40.50.720">
    <property type="entry name" value="NAD(P)-binding Rossmann-like Domain"/>
    <property type="match status" value="1"/>
</dbReference>